<dbReference type="PROSITE" id="PS51257">
    <property type="entry name" value="PROKAR_LIPOPROTEIN"/>
    <property type="match status" value="1"/>
</dbReference>
<sequence>MKKQGLLISAAFSLLMTGCATYETKYGCSGVPDGVVCKTPMQIYEQTSGDGNVGVYQENLETVSKSKYANKKPETQAEQMVNVFSKPQFQAASSPMPILEQPKVLRIWIAPWKDENDTLNWASYLFKETTSRKWNFGDSVMRNTPVTAPNQADYASPSVNMNGSSDQVSNDANDQAGKIMNQQANQVNSNTEAQKMDYGSKLRN</sequence>
<dbReference type="Proteomes" id="UP000569202">
    <property type="component" value="Unassembled WGS sequence"/>
</dbReference>
<keyword evidence="3" id="KW-0449">Lipoprotein</keyword>
<comment type="caution">
    <text evidence="3">The sequence shown here is derived from an EMBL/GenBank/DDBJ whole genome shotgun (WGS) entry which is preliminary data.</text>
</comment>
<evidence type="ECO:0000313" key="4">
    <source>
        <dbReference type="Proteomes" id="UP000569202"/>
    </source>
</evidence>
<dbReference type="EMBL" id="JABERL010000068">
    <property type="protein sequence ID" value="NNH79200.1"/>
    <property type="molecule type" value="Genomic_DNA"/>
</dbReference>
<proteinExistence type="predicted"/>
<dbReference type="Pfam" id="PF09676">
    <property type="entry name" value="TraV"/>
    <property type="match status" value="1"/>
</dbReference>
<dbReference type="RefSeq" id="WP_171541258.1">
    <property type="nucleotide sequence ID" value="NZ_JABERL010000068.1"/>
</dbReference>
<protein>
    <submittedName>
        <fullName evidence="3">Type IV conjugative transfer system lipoprotein TraV</fullName>
    </submittedName>
</protein>
<gene>
    <name evidence="3" type="primary">traV</name>
    <name evidence="3" type="ORF">HLH17_16405</name>
</gene>
<evidence type="ECO:0000313" key="3">
    <source>
        <dbReference type="EMBL" id="NNH79200.1"/>
    </source>
</evidence>
<organism evidence="3 4">
    <name type="scientific">Acinetobacter terrae</name>
    <dbReference type="NCBI Taxonomy" id="2731247"/>
    <lineage>
        <taxon>Bacteria</taxon>
        <taxon>Pseudomonadati</taxon>
        <taxon>Pseudomonadota</taxon>
        <taxon>Gammaproteobacteria</taxon>
        <taxon>Moraxellales</taxon>
        <taxon>Moraxellaceae</taxon>
        <taxon>Acinetobacter</taxon>
        <taxon>Acinetobacter Taxon 24</taxon>
    </lineage>
</organism>
<dbReference type="InterPro" id="IPR014118">
    <property type="entry name" value="T4SS_TraV"/>
</dbReference>
<keyword evidence="2" id="KW-0732">Signal</keyword>
<feature type="signal peptide" evidence="2">
    <location>
        <begin position="1"/>
        <end position="22"/>
    </location>
</feature>
<feature type="chain" id="PRO_5030830922" evidence="2">
    <location>
        <begin position="23"/>
        <end position="204"/>
    </location>
</feature>
<feature type="region of interest" description="Disordered" evidence="1">
    <location>
        <begin position="147"/>
        <end position="204"/>
    </location>
</feature>
<reference evidence="3 4" key="1">
    <citation type="submission" date="2020-04" db="EMBL/GenBank/DDBJ databases">
        <title>Acinetobacter Taxon 24.</title>
        <authorList>
            <person name="Nemec A."/>
            <person name="Radolfova-Krizova L."/>
            <person name="Higgins P.G."/>
            <person name="Spanelova P."/>
        </authorList>
    </citation>
    <scope>NUCLEOTIDE SEQUENCE [LARGE SCALE GENOMIC DNA]</scope>
    <source>
        <strain evidence="3 4">ANC 5380</strain>
    </source>
</reference>
<name>A0A7Y2RI50_9GAMM</name>
<feature type="compositionally biased region" description="Polar residues" evidence="1">
    <location>
        <begin position="157"/>
        <end position="173"/>
    </location>
</feature>
<feature type="compositionally biased region" description="Basic and acidic residues" evidence="1">
    <location>
        <begin position="194"/>
        <end position="204"/>
    </location>
</feature>
<dbReference type="NCBIfam" id="TIGR02747">
    <property type="entry name" value="TraV"/>
    <property type="match status" value="1"/>
</dbReference>
<evidence type="ECO:0000256" key="1">
    <source>
        <dbReference type="SAM" id="MobiDB-lite"/>
    </source>
</evidence>
<accession>A0A7Y2RI50</accession>
<feature type="compositionally biased region" description="Polar residues" evidence="1">
    <location>
        <begin position="180"/>
        <end position="193"/>
    </location>
</feature>
<dbReference type="AlphaFoldDB" id="A0A7Y2RI50"/>
<evidence type="ECO:0000256" key="2">
    <source>
        <dbReference type="SAM" id="SignalP"/>
    </source>
</evidence>